<organism evidence="10">
    <name type="scientific">Thermogemmatispora argillosa</name>
    <dbReference type="NCBI Taxonomy" id="2045280"/>
    <lineage>
        <taxon>Bacteria</taxon>
        <taxon>Bacillati</taxon>
        <taxon>Chloroflexota</taxon>
        <taxon>Ktedonobacteria</taxon>
        <taxon>Thermogemmatisporales</taxon>
        <taxon>Thermogemmatisporaceae</taxon>
        <taxon>Thermogemmatispora</taxon>
    </lineage>
</organism>
<dbReference type="SUPFAM" id="SSF143430">
    <property type="entry name" value="TTP0101/SSO1404-like"/>
    <property type="match status" value="1"/>
</dbReference>
<evidence type="ECO:0000256" key="2">
    <source>
        <dbReference type="ARBA" id="ARBA00009959"/>
    </source>
</evidence>
<gene>
    <name evidence="10" type="primary">cas2-2</name>
    <name evidence="9" type="synonym">cas2</name>
    <name evidence="10" type="ORF">KTA_02060</name>
</gene>
<dbReference type="GO" id="GO:0004521">
    <property type="term" value="F:RNA endonuclease activity"/>
    <property type="evidence" value="ECO:0007669"/>
    <property type="project" value="InterPro"/>
</dbReference>
<comment type="subunit">
    <text evidence="9">Homodimer, forms a heterotetramer with a Cas1 homodimer.</text>
</comment>
<dbReference type="InterPro" id="IPR019199">
    <property type="entry name" value="Virulence_VapD/CRISPR_Cas2"/>
</dbReference>
<evidence type="ECO:0000313" key="10">
    <source>
        <dbReference type="EMBL" id="BBH92007.1"/>
    </source>
</evidence>
<reference evidence="10" key="1">
    <citation type="submission" date="2018-12" db="EMBL/GenBank/DDBJ databases">
        <title>Novel natural products biosynthetic potential of the class Ktedonobacteria.</title>
        <authorList>
            <person name="Zheng Y."/>
            <person name="Saitou A."/>
            <person name="Wang C.M."/>
            <person name="Toyoda A."/>
            <person name="Minakuchi Y."/>
            <person name="Sekiguchi Y."/>
            <person name="Ueda K."/>
            <person name="Takano H."/>
            <person name="Sakai Y."/>
            <person name="Yokota A."/>
            <person name="Yabe S."/>
        </authorList>
    </citation>
    <scope>NUCLEOTIDE SEQUENCE</scope>
    <source>
        <strain evidence="10">A3-2</strain>
    </source>
</reference>
<dbReference type="HAMAP" id="MF_01471">
    <property type="entry name" value="Cas2"/>
    <property type="match status" value="1"/>
</dbReference>
<protein>
    <recommendedName>
        <fullName evidence="9">CRISPR-associated endoribonuclease Cas2</fullName>
        <ecNumber evidence="9">3.1.-.-</ecNumber>
    </recommendedName>
</protein>
<evidence type="ECO:0000256" key="7">
    <source>
        <dbReference type="ARBA" id="ARBA00022842"/>
    </source>
</evidence>
<dbReference type="PANTHER" id="PTHR34405:SF3">
    <property type="entry name" value="CRISPR-ASSOCIATED ENDORIBONUCLEASE CAS2 3"/>
    <property type="match status" value="1"/>
</dbReference>
<dbReference type="Gene3D" id="3.30.70.240">
    <property type="match status" value="1"/>
</dbReference>
<feature type="binding site" evidence="9">
    <location>
        <position position="8"/>
    </location>
    <ligand>
        <name>Mg(2+)</name>
        <dbReference type="ChEBI" id="CHEBI:18420"/>
        <note>catalytic</note>
    </ligand>
</feature>
<evidence type="ECO:0000256" key="1">
    <source>
        <dbReference type="ARBA" id="ARBA00001946"/>
    </source>
</evidence>
<evidence type="ECO:0000256" key="6">
    <source>
        <dbReference type="ARBA" id="ARBA00022801"/>
    </source>
</evidence>
<dbReference type="EMBL" id="AP019377">
    <property type="protein sequence ID" value="BBH92007.1"/>
    <property type="molecule type" value="Genomic_DNA"/>
</dbReference>
<dbReference type="EC" id="3.1.-.-" evidence="9"/>
<name>A0A455SUF2_9CHLR</name>
<comment type="function">
    <text evidence="9">CRISPR (clustered regularly interspaced short palindromic repeat), is an adaptive immune system that provides protection against mobile genetic elements (viruses, transposable elements and conjugative plasmids). CRISPR clusters contain sequences complementary to antecedent mobile elements and target invading nucleic acids. CRISPR clusters are transcribed and processed into CRISPR RNA (crRNA). Functions as a ssRNA-specific endoribonuclease. Involved in the integration of spacer DNA into the CRISPR cassette.</text>
</comment>
<accession>A0A455SUF2</accession>
<keyword evidence="8 9" id="KW-0051">Antiviral defense</keyword>
<sequence>MRTLVIYDIPHDGTRTKIADACLDYGLERLQQSAFIGELSLSQQRELFLKMRQRLGRHGANIQLFSLDERAWAGRRVIIRAEPVSLDKDHSKEDEGDDGQ</sequence>
<evidence type="ECO:0000256" key="5">
    <source>
        <dbReference type="ARBA" id="ARBA00022759"/>
    </source>
</evidence>
<dbReference type="Pfam" id="PF09827">
    <property type="entry name" value="CRISPR_Cas2"/>
    <property type="match status" value="1"/>
</dbReference>
<evidence type="ECO:0000256" key="4">
    <source>
        <dbReference type="ARBA" id="ARBA00022723"/>
    </source>
</evidence>
<dbReference type="GO" id="GO:0043571">
    <property type="term" value="P:maintenance of CRISPR repeat elements"/>
    <property type="evidence" value="ECO:0007669"/>
    <property type="project" value="UniProtKB-UniRule"/>
</dbReference>
<keyword evidence="7 9" id="KW-0460">Magnesium</keyword>
<dbReference type="GO" id="GO:0016787">
    <property type="term" value="F:hydrolase activity"/>
    <property type="evidence" value="ECO:0007669"/>
    <property type="project" value="UniProtKB-KW"/>
</dbReference>
<comment type="cofactor">
    <cofactor evidence="1 9">
        <name>Mg(2+)</name>
        <dbReference type="ChEBI" id="CHEBI:18420"/>
    </cofactor>
</comment>
<keyword evidence="5 9" id="KW-0255">Endonuclease</keyword>
<keyword evidence="4 9" id="KW-0479">Metal-binding</keyword>
<comment type="similarity">
    <text evidence="2 9">Belongs to the CRISPR-associated endoribonuclease Cas2 protein family.</text>
</comment>
<keyword evidence="3 9" id="KW-0540">Nuclease</keyword>
<dbReference type="InterPro" id="IPR021127">
    <property type="entry name" value="CRISPR_associated_Cas2"/>
</dbReference>
<proteinExistence type="inferred from homology"/>
<dbReference type="NCBIfam" id="TIGR01573">
    <property type="entry name" value="cas2"/>
    <property type="match status" value="1"/>
</dbReference>
<dbReference type="CDD" id="cd09725">
    <property type="entry name" value="Cas2_I_II_III"/>
    <property type="match status" value="1"/>
</dbReference>
<dbReference type="GO" id="GO:0051607">
    <property type="term" value="P:defense response to virus"/>
    <property type="evidence" value="ECO:0007669"/>
    <property type="project" value="UniProtKB-UniRule"/>
</dbReference>
<dbReference type="PANTHER" id="PTHR34405">
    <property type="entry name" value="CRISPR-ASSOCIATED ENDORIBONUCLEASE CAS2"/>
    <property type="match status" value="1"/>
</dbReference>
<evidence type="ECO:0000256" key="9">
    <source>
        <dbReference type="HAMAP-Rule" id="MF_01471"/>
    </source>
</evidence>
<evidence type="ECO:0000256" key="8">
    <source>
        <dbReference type="ARBA" id="ARBA00023118"/>
    </source>
</evidence>
<keyword evidence="6 9" id="KW-0378">Hydrolase</keyword>
<evidence type="ECO:0000256" key="3">
    <source>
        <dbReference type="ARBA" id="ARBA00022722"/>
    </source>
</evidence>
<dbReference type="GO" id="GO:0046872">
    <property type="term" value="F:metal ion binding"/>
    <property type="evidence" value="ECO:0007669"/>
    <property type="project" value="UniProtKB-UniRule"/>
</dbReference>
<dbReference type="AlphaFoldDB" id="A0A455SUF2"/>